<protein>
    <recommendedName>
        <fullName evidence="3">Mitochondrial inner membrane protease subunit 2</fullName>
    </recommendedName>
</protein>
<dbReference type="Gene3D" id="2.10.109.10">
    <property type="entry name" value="Umud Fragment, subunit A"/>
    <property type="match status" value="1"/>
</dbReference>
<evidence type="ECO:0000313" key="14">
    <source>
        <dbReference type="Proteomes" id="UP001521116"/>
    </source>
</evidence>
<keyword evidence="14" id="KW-1185">Reference proteome</keyword>
<evidence type="ECO:0000259" key="12">
    <source>
        <dbReference type="Pfam" id="PF10502"/>
    </source>
</evidence>
<dbReference type="InterPro" id="IPR037730">
    <property type="entry name" value="IMP2"/>
</dbReference>
<evidence type="ECO:0000313" key="13">
    <source>
        <dbReference type="EMBL" id="KAL1628711.1"/>
    </source>
</evidence>
<evidence type="ECO:0000256" key="6">
    <source>
        <dbReference type="ARBA" id="ARBA00022792"/>
    </source>
</evidence>
<gene>
    <name evidence="13" type="ORF">SLS56_005703</name>
</gene>
<evidence type="ECO:0000256" key="7">
    <source>
        <dbReference type="ARBA" id="ARBA00022801"/>
    </source>
</evidence>
<sequence>MAPSLLSRLPRTARFALRYGYYTAVGLSALAFTRSCIVEVTGVEGKSMAPTLSPHFDEAGEMDKLLFNRLAPPQLLRRGDIVSFWAPHKPEQLSVKRVVALPGDVVITRGRYPFKKLVVPYSHVWVEGDNWRHTVDSNDFGPRLYGCMGDLEFVRLLLTLSLVMQIPMGLINGRAEYIVWPPSRIGKVPDPKVEFKTYSKVIPAKFPMKPPRELID</sequence>
<reference evidence="13 14" key="1">
    <citation type="submission" date="2024-02" db="EMBL/GenBank/DDBJ databases">
        <title>De novo assembly and annotation of 12 fungi associated with fruit tree decline syndrome in Ontario, Canada.</title>
        <authorList>
            <person name="Sulman M."/>
            <person name="Ellouze W."/>
            <person name="Ilyukhin E."/>
        </authorList>
    </citation>
    <scope>NUCLEOTIDE SEQUENCE [LARGE SCALE GENOMIC DNA]</scope>
    <source>
        <strain evidence="13 14">M1-105</strain>
    </source>
</reference>
<dbReference type="Proteomes" id="UP001521116">
    <property type="component" value="Unassembled WGS sequence"/>
</dbReference>
<dbReference type="SUPFAM" id="SSF51306">
    <property type="entry name" value="LexA/Signal peptidase"/>
    <property type="match status" value="1"/>
</dbReference>
<evidence type="ECO:0000256" key="10">
    <source>
        <dbReference type="ARBA" id="ARBA00023136"/>
    </source>
</evidence>
<keyword evidence="9" id="KW-0496">Mitochondrion</keyword>
<organism evidence="13 14">
    <name type="scientific">Neofusicoccum ribis</name>
    <dbReference type="NCBI Taxonomy" id="45134"/>
    <lineage>
        <taxon>Eukaryota</taxon>
        <taxon>Fungi</taxon>
        <taxon>Dikarya</taxon>
        <taxon>Ascomycota</taxon>
        <taxon>Pezizomycotina</taxon>
        <taxon>Dothideomycetes</taxon>
        <taxon>Dothideomycetes incertae sedis</taxon>
        <taxon>Botryosphaeriales</taxon>
        <taxon>Botryosphaeriaceae</taxon>
        <taxon>Neofusicoccum</taxon>
    </lineage>
</organism>
<dbReference type="PRINTS" id="PR00727">
    <property type="entry name" value="LEADERPTASE"/>
</dbReference>
<dbReference type="Pfam" id="PF10502">
    <property type="entry name" value="Peptidase_S26"/>
    <property type="match status" value="1"/>
</dbReference>
<dbReference type="PROSITE" id="PS00501">
    <property type="entry name" value="SPASE_I_1"/>
    <property type="match status" value="1"/>
</dbReference>
<evidence type="ECO:0000256" key="5">
    <source>
        <dbReference type="ARBA" id="ARBA00022692"/>
    </source>
</evidence>
<dbReference type="InterPro" id="IPR000223">
    <property type="entry name" value="Pept_S26A_signal_pept_1"/>
</dbReference>
<dbReference type="PANTHER" id="PTHR46041">
    <property type="entry name" value="MITOCHONDRIAL INNER MEMBRANE PROTEASE SUBUNIT 2"/>
    <property type="match status" value="1"/>
</dbReference>
<evidence type="ECO:0000256" key="3">
    <source>
        <dbReference type="ARBA" id="ARBA00013650"/>
    </source>
</evidence>
<name>A0ABR3STV6_9PEZI</name>
<comment type="subunit">
    <text evidence="11">Component of the signal peptidase complex (SPC) composed of a catalytic subunit SEC11 and three accessory subunits SPC1, SPC2 and SPC3. The complex induces a local thinning of the ER membrane which is used to measure the length of the signal peptide (SP) h-region of protein substrates. This ensures the selectivity of the complex towards h-regions shorter than 18-20 amino acids. SPC associates with the translocon complex.</text>
</comment>
<comment type="similarity">
    <text evidence="2">Belongs to the peptidase S26 family. IMP2 subfamily.</text>
</comment>
<keyword evidence="10" id="KW-0472">Membrane</keyword>
<dbReference type="EMBL" id="JAJVDC020000059">
    <property type="protein sequence ID" value="KAL1628711.1"/>
    <property type="molecule type" value="Genomic_DNA"/>
</dbReference>
<evidence type="ECO:0000256" key="8">
    <source>
        <dbReference type="ARBA" id="ARBA00022989"/>
    </source>
</evidence>
<evidence type="ECO:0000256" key="11">
    <source>
        <dbReference type="ARBA" id="ARBA00047037"/>
    </source>
</evidence>
<dbReference type="CDD" id="cd06530">
    <property type="entry name" value="S26_SPase_I"/>
    <property type="match status" value="1"/>
</dbReference>
<accession>A0ABR3STV6</accession>
<feature type="domain" description="Peptidase S26" evidence="12">
    <location>
        <begin position="24"/>
        <end position="108"/>
    </location>
</feature>
<evidence type="ECO:0000256" key="4">
    <source>
        <dbReference type="ARBA" id="ARBA00022670"/>
    </source>
</evidence>
<proteinExistence type="inferred from homology"/>
<dbReference type="InterPro" id="IPR019533">
    <property type="entry name" value="Peptidase_S26"/>
</dbReference>
<dbReference type="InterPro" id="IPR019756">
    <property type="entry name" value="Pept_S26A_signal_pept_1_Ser-AS"/>
</dbReference>
<keyword evidence="6" id="KW-0999">Mitochondrion inner membrane</keyword>
<keyword evidence="4" id="KW-0645">Protease</keyword>
<comment type="subcellular location">
    <subcellularLocation>
        <location evidence="1">Mitochondrion inner membrane</location>
        <topology evidence="1">Single-pass membrane protein</topology>
    </subcellularLocation>
</comment>
<keyword evidence="7" id="KW-0378">Hydrolase</keyword>
<evidence type="ECO:0000256" key="1">
    <source>
        <dbReference type="ARBA" id="ARBA00004434"/>
    </source>
</evidence>
<dbReference type="InterPro" id="IPR036286">
    <property type="entry name" value="LexA/Signal_pep-like_sf"/>
</dbReference>
<evidence type="ECO:0000256" key="9">
    <source>
        <dbReference type="ARBA" id="ARBA00023128"/>
    </source>
</evidence>
<keyword evidence="5" id="KW-0812">Transmembrane</keyword>
<keyword evidence="8" id="KW-1133">Transmembrane helix</keyword>
<comment type="caution">
    <text evidence="13">The sequence shown here is derived from an EMBL/GenBank/DDBJ whole genome shotgun (WGS) entry which is preliminary data.</text>
</comment>
<evidence type="ECO:0000256" key="2">
    <source>
        <dbReference type="ARBA" id="ARBA00007066"/>
    </source>
</evidence>
<dbReference type="PANTHER" id="PTHR46041:SF2">
    <property type="entry name" value="MITOCHONDRIAL INNER MEMBRANE PROTEASE SUBUNIT 2"/>
    <property type="match status" value="1"/>
</dbReference>